<evidence type="ECO:0000313" key="1">
    <source>
        <dbReference type="EMBL" id="JAD24361.1"/>
    </source>
</evidence>
<reference evidence="1" key="2">
    <citation type="journal article" date="2015" name="Data Brief">
        <title>Shoot transcriptome of the giant reed, Arundo donax.</title>
        <authorList>
            <person name="Barrero R.A."/>
            <person name="Guerrero F.D."/>
            <person name="Moolhuijzen P."/>
            <person name="Goolsby J.A."/>
            <person name="Tidwell J."/>
            <person name="Bellgard S.E."/>
            <person name="Bellgard M.I."/>
        </authorList>
    </citation>
    <scope>NUCLEOTIDE SEQUENCE</scope>
    <source>
        <tissue evidence="1">Shoot tissue taken approximately 20 cm above the soil surface</tissue>
    </source>
</reference>
<reference evidence="1" key="1">
    <citation type="submission" date="2014-09" db="EMBL/GenBank/DDBJ databases">
        <authorList>
            <person name="Magalhaes I.L.F."/>
            <person name="Oliveira U."/>
            <person name="Santos F.R."/>
            <person name="Vidigal T.H.D.A."/>
            <person name="Brescovit A.D."/>
            <person name="Santos A.J."/>
        </authorList>
    </citation>
    <scope>NUCLEOTIDE SEQUENCE</scope>
    <source>
        <tissue evidence="1">Shoot tissue taken approximately 20 cm above the soil surface</tissue>
    </source>
</reference>
<accession>A0A0A8YE81</accession>
<organism evidence="1">
    <name type="scientific">Arundo donax</name>
    <name type="common">Giant reed</name>
    <name type="synonym">Donax arundinaceus</name>
    <dbReference type="NCBI Taxonomy" id="35708"/>
    <lineage>
        <taxon>Eukaryota</taxon>
        <taxon>Viridiplantae</taxon>
        <taxon>Streptophyta</taxon>
        <taxon>Embryophyta</taxon>
        <taxon>Tracheophyta</taxon>
        <taxon>Spermatophyta</taxon>
        <taxon>Magnoliopsida</taxon>
        <taxon>Liliopsida</taxon>
        <taxon>Poales</taxon>
        <taxon>Poaceae</taxon>
        <taxon>PACMAD clade</taxon>
        <taxon>Arundinoideae</taxon>
        <taxon>Arundineae</taxon>
        <taxon>Arundo</taxon>
    </lineage>
</organism>
<dbReference type="AlphaFoldDB" id="A0A0A8YE81"/>
<protein>
    <submittedName>
        <fullName evidence="1">Uncharacterized protein</fullName>
    </submittedName>
</protein>
<sequence>MYCHCSPIKRNLPKKRWLKECESLIGRLQQLQEDFDMESANLDSSLEAFLNLMVTGGGLCSICTVSC</sequence>
<dbReference type="EMBL" id="GBRH01273534">
    <property type="protein sequence ID" value="JAD24361.1"/>
    <property type="molecule type" value="Transcribed_RNA"/>
</dbReference>
<name>A0A0A8YE81_ARUDO</name>
<proteinExistence type="predicted"/>